<accession>A0ABP7CSE0</accession>
<keyword evidence="11" id="KW-1185">Reference proteome</keyword>
<dbReference type="InterPro" id="IPR032466">
    <property type="entry name" value="Metal_Hydrolase"/>
</dbReference>
<evidence type="ECO:0000256" key="7">
    <source>
        <dbReference type="ARBA" id="ARBA00022801"/>
    </source>
</evidence>
<evidence type="ECO:0000313" key="11">
    <source>
        <dbReference type="Proteomes" id="UP001500051"/>
    </source>
</evidence>
<dbReference type="SUPFAM" id="SSF51556">
    <property type="entry name" value="Metallo-dependent hydrolases"/>
    <property type="match status" value="1"/>
</dbReference>
<dbReference type="EMBL" id="BAAAYX010000002">
    <property type="protein sequence ID" value="GAA3695594.1"/>
    <property type="molecule type" value="Genomic_DNA"/>
</dbReference>
<dbReference type="InterPro" id="IPR050138">
    <property type="entry name" value="DHOase/Allantoinase_Hydrolase"/>
</dbReference>
<dbReference type="Pfam" id="PF01979">
    <property type="entry name" value="Amidohydro_1"/>
    <property type="match status" value="1"/>
</dbReference>
<comment type="similarity">
    <text evidence="3">Belongs to the metallo-dependent hydrolases superfamily. Allantoinase family.</text>
</comment>
<feature type="domain" description="Amidohydrolase-related" evidence="9">
    <location>
        <begin position="100"/>
        <end position="476"/>
    </location>
</feature>
<evidence type="ECO:0000313" key="10">
    <source>
        <dbReference type="EMBL" id="GAA3695594.1"/>
    </source>
</evidence>
<comment type="caution">
    <text evidence="10">The sequence shown here is derived from an EMBL/GenBank/DDBJ whole genome shotgun (WGS) entry which is preliminary data.</text>
</comment>
<keyword evidence="7" id="KW-0378">Hydrolase</keyword>
<evidence type="ECO:0000256" key="5">
    <source>
        <dbReference type="ARBA" id="ARBA00012863"/>
    </source>
</evidence>
<dbReference type="PANTHER" id="PTHR43668">
    <property type="entry name" value="ALLANTOINASE"/>
    <property type="match status" value="1"/>
</dbReference>
<comment type="cofactor">
    <cofactor evidence="1">
        <name>Zn(2+)</name>
        <dbReference type="ChEBI" id="CHEBI:29105"/>
    </cofactor>
</comment>
<dbReference type="EC" id="3.5.2.5" evidence="5"/>
<evidence type="ECO:0000256" key="6">
    <source>
        <dbReference type="ARBA" id="ARBA00022723"/>
    </source>
</evidence>
<protein>
    <recommendedName>
        <fullName evidence="5">allantoinase</fullName>
        <ecNumber evidence="5">3.5.2.5</ecNumber>
    </recommendedName>
</protein>
<dbReference type="SUPFAM" id="SSF51338">
    <property type="entry name" value="Composite domain of metallo-dependent hydrolases"/>
    <property type="match status" value="1"/>
</dbReference>
<evidence type="ECO:0000256" key="3">
    <source>
        <dbReference type="ARBA" id="ARBA00010368"/>
    </source>
</evidence>
<dbReference type="Proteomes" id="UP001500051">
    <property type="component" value="Unassembled WGS sequence"/>
</dbReference>
<evidence type="ECO:0000256" key="4">
    <source>
        <dbReference type="ARBA" id="ARBA00011881"/>
    </source>
</evidence>
<evidence type="ECO:0000259" key="9">
    <source>
        <dbReference type="Pfam" id="PF01979"/>
    </source>
</evidence>
<comment type="pathway">
    <text evidence="2">Nitrogen metabolism; (S)-allantoin degradation; allantoate from (S)-allantoin: step 1/1.</text>
</comment>
<dbReference type="InterPro" id="IPR017593">
    <property type="entry name" value="Allantoinase"/>
</dbReference>
<dbReference type="PANTHER" id="PTHR43668:SF2">
    <property type="entry name" value="ALLANTOINASE"/>
    <property type="match status" value="1"/>
</dbReference>
<evidence type="ECO:0000256" key="1">
    <source>
        <dbReference type="ARBA" id="ARBA00001947"/>
    </source>
</evidence>
<organism evidence="10 11">
    <name type="scientific">Microlunatus aurantiacus</name>
    <dbReference type="NCBI Taxonomy" id="446786"/>
    <lineage>
        <taxon>Bacteria</taxon>
        <taxon>Bacillati</taxon>
        <taxon>Actinomycetota</taxon>
        <taxon>Actinomycetes</taxon>
        <taxon>Propionibacteriales</taxon>
        <taxon>Propionibacteriaceae</taxon>
        <taxon>Microlunatus</taxon>
    </lineage>
</organism>
<comment type="subunit">
    <text evidence="4">Homotetramer.</text>
</comment>
<name>A0ABP7CSE0_9ACTN</name>
<dbReference type="NCBIfam" id="TIGR03178">
    <property type="entry name" value="allantoinase"/>
    <property type="match status" value="1"/>
</dbReference>
<reference evidence="11" key="1">
    <citation type="journal article" date="2019" name="Int. J. Syst. Evol. Microbiol.">
        <title>The Global Catalogue of Microorganisms (GCM) 10K type strain sequencing project: providing services to taxonomists for standard genome sequencing and annotation.</title>
        <authorList>
            <consortium name="The Broad Institute Genomics Platform"/>
            <consortium name="The Broad Institute Genome Sequencing Center for Infectious Disease"/>
            <person name="Wu L."/>
            <person name="Ma J."/>
        </authorList>
    </citation>
    <scope>NUCLEOTIDE SEQUENCE [LARGE SCALE GENOMIC DNA]</scope>
    <source>
        <strain evidence="11">JCM 16548</strain>
    </source>
</reference>
<dbReference type="RefSeq" id="WP_344811094.1">
    <property type="nucleotide sequence ID" value="NZ_BAAAYX010000002.1"/>
</dbReference>
<gene>
    <name evidence="10" type="primary">allB</name>
    <name evidence="10" type="ORF">GCM10022204_09270</name>
</gene>
<evidence type="ECO:0000256" key="2">
    <source>
        <dbReference type="ARBA" id="ARBA00004968"/>
    </source>
</evidence>
<proteinExistence type="inferred from homology"/>
<sequence length="491" mass="53373">MSPSASTDPARIAEVNRPERVRAQIAELRRSTPAAEPAPPVETAERTAPYDLVFRGRRILTTAGITDREIGVRAGTIVAIEPYGHGLQGTQVIDLADDETLIPGLVDTHVHINEPGRTDWEGFATATKAAAAGGVTTVIDMPLNSIPSTVNGPALELKRLVAEGQAYVDLGFWGGAVPGNLNDLRELHDAGAFGFKCFLLHSGVDEFPHLEPDELEEYLRVLASYDALMIVHAEDSRAIDRAPQPDGDVYAKFLASRPRGAENLAIAEVIERTRWTGARTHILHLSSSDALPMLASAKADGLDITVETCPHYLTLMAEEIPNGGTAYKCCPPIREIGNREQLWQGLLDGTIDYIASDHSPSTLELKDLENGDFGVAWGGIASVQLGLSLVWTEARRRDISLEQVVEWMASKPADRVRLRSKGRLALGYDADLAVFAADDAYVVDAAKLHHKNPLTPYHGKTISGVVRQTFVRGRLVDFETPHGRQLSRGID</sequence>
<dbReference type="InterPro" id="IPR011059">
    <property type="entry name" value="Metal-dep_hydrolase_composite"/>
</dbReference>
<dbReference type="InterPro" id="IPR006680">
    <property type="entry name" value="Amidohydro-rel"/>
</dbReference>
<keyword evidence="8" id="KW-0862">Zinc</keyword>
<dbReference type="Gene3D" id="3.20.20.140">
    <property type="entry name" value="Metal-dependent hydrolases"/>
    <property type="match status" value="1"/>
</dbReference>
<keyword evidence="6" id="KW-0479">Metal-binding</keyword>
<evidence type="ECO:0000256" key="8">
    <source>
        <dbReference type="ARBA" id="ARBA00022833"/>
    </source>
</evidence>